<protein>
    <submittedName>
        <fullName evidence="9">D-methionine transport system substrate-binding protein</fullName>
    </submittedName>
</protein>
<dbReference type="InterPro" id="IPR004872">
    <property type="entry name" value="Lipoprotein_NlpA"/>
</dbReference>
<dbReference type="STRING" id="28230.SAMN05878443_1601"/>
<feature type="region of interest" description="Disordered" evidence="7">
    <location>
        <begin position="20"/>
        <end position="40"/>
    </location>
</feature>
<keyword evidence="6" id="KW-0449">Lipoprotein</keyword>
<dbReference type="PROSITE" id="PS51257">
    <property type="entry name" value="PROKAR_LIPOPROTEIN"/>
    <property type="match status" value="1"/>
</dbReference>
<dbReference type="PANTHER" id="PTHR30429">
    <property type="entry name" value="D-METHIONINE-BINDING LIPOPROTEIN METQ"/>
    <property type="match status" value="1"/>
</dbReference>
<evidence type="ECO:0000313" key="10">
    <source>
        <dbReference type="Proteomes" id="UP000184758"/>
    </source>
</evidence>
<keyword evidence="3 8" id="KW-0732">Signal</keyword>
<reference evidence="10" key="1">
    <citation type="submission" date="2016-11" db="EMBL/GenBank/DDBJ databases">
        <authorList>
            <person name="Varghese N."/>
            <person name="Submissions S."/>
        </authorList>
    </citation>
    <scope>NUCLEOTIDE SEQUENCE [LARGE SCALE GENOMIC DNA]</scope>
    <source>
        <strain evidence="10">313</strain>
    </source>
</reference>
<keyword evidence="10" id="KW-1185">Reference proteome</keyword>
<dbReference type="PANTHER" id="PTHR30429:SF0">
    <property type="entry name" value="METHIONINE-BINDING LIPOPROTEIN METQ"/>
    <property type="match status" value="1"/>
</dbReference>
<feature type="compositionally biased region" description="Polar residues" evidence="7">
    <location>
        <begin position="20"/>
        <end position="37"/>
    </location>
</feature>
<evidence type="ECO:0000256" key="6">
    <source>
        <dbReference type="ARBA" id="ARBA00023288"/>
    </source>
</evidence>
<comment type="similarity">
    <text evidence="2">Belongs to the NlpA lipoprotein family.</text>
</comment>
<name>A0A1N6H3C0_9LACT</name>
<evidence type="ECO:0000256" key="8">
    <source>
        <dbReference type="SAM" id="SignalP"/>
    </source>
</evidence>
<dbReference type="AlphaFoldDB" id="A0A1N6H3C0"/>
<evidence type="ECO:0000256" key="4">
    <source>
        <dbReference type="ARBA" id="ARBA00023136"/>
    </source>
</evidence>
<dbReference type="Proteomes" id="UP000184758">
    <property type="component" value="Unassembled WGS sequence"/>
</dbReference>
<keyword evidence="5" id="KW-0564">Palmitate</keyword>
<organism evidence="9 10">
    <name type="scientific">Carnobacterium alterfunditum</name>
    <dbReference type="NCBI Taxonomy" id="28230"/>
    <lineage>
        <taxon>Bacteria</taxon>
        <taxon>Bacillati</taxon>
        <taxon>Bacillota</taxon>
        <taxon>Bacilli</taxon>
        <taxon>Lactobacillales</taxon>
        <taxon>Carnobacteriaceae</taxon>
        <taxon>Carnobacterium</taxon>
    </lineage>
</organism>
<dbReference type="EMBL" id="FSRN01000001">
    <property type="protein sequence ID" value="SIO14283.1"/>
    <property type="molecule type" value="Genomic_DNA"/>
</dbReference>
<evidence type="ECO:0000313" key="9">
    <source>
        <dbReference type="EMBL" id="SIO14283.1"/>
    </source>
</evidence>
<dbReference type="eggNOG" id="COG1464">
    <property type="taxonomic scope" value="Bacteria"/>
</dbReference>
<evidence type="ECO:0000256" key="3">
    <source>
        <dbReference type="ARBA" id="ARBA00022729"/>
    </source>
</evidence>
<evidence type="ECO:0000256" key="1">
    <source>
        <dbReference type="ARBA" id="ARBA00004635"/>
    </source>
</evidence>
<feature type="signal peptide" evidence="8">
    <location>
        <begin position="1"/>
        <end position="23"/>
    </location>
</feature>
<dbReference type="Pfam" id="PF03180">
    <property type="entry name" value="Lipoprotein_9"/>
    <property type="match status" value="1"/>
</dbReference>
<dbReference type="RefSeq" id="WP_178377450.1">
    <property type="nucleotide sequence ID" value="NZ_FSRN01000001.1"/>
</dbReference>
<keyword evidence="4" id="KW-0472">Membrane</keyword>
<dbReference type="SUPFAM" id="SSF53850">
    <property type="entry name" value="Periplasmic binding protein-like II"/>
    <property type="match status" value="1"/>
</dbReference>
<comment type="subcellular location">
    <subcellularLocation>
        <location evidence="1">Membrane</location>
        <topology evidence="1">Lipid-anchor</topology>
    </subcellularLocation>
</comment>
<dbReference type="Gene3D" id="3.40.190.10">
    <property type="entry name" value="Periplasmic binding protein-like II"/>
    <property type="match status" value="2"/>
</dbReference>
<evidence type="ECO:0000256" key="2">
    <source>
        <dbReference type="ARBA" id="ARBA00008973"/>
    </source>
</evidence>
<evidence type="ECO:0000256" key="7">
    <source>
        <dbReference type="SAM" id="MobiDB-lite"/>
    </source>
</evidence>
<proteinExistence type="inferred from homology"/>
<feature type="chain" id="PRO_5039003274" evidence="8">
    <location>
        <begin position="24"/>
        <end position="286"/>
    </location>
</feature>
<evidence type="ECO:0000256" key="5">
    <source>
        <dbReference type="ARBA" id="ARBA00023139"/>
    </source>
</evidence>
<sequence>MLKKGLVLSSLALLLAACGTGNSDSDSSGEVATSEGSTEQEEIVIKVASHLPPMTDIVEIAGDVIEEPYKVELVEVSDNIQYNEALLNDEVDANFAQHEPFMEKFNEERDGNLVALQTIYNPVVGFYSPVYDSIDEIEDGSEVALPSDSTNEARALAILEHYELLTLDPEVNKYEVTVENVTENPHDFTFTHIDLLNLTSAYEDGVELVFNYPTYIESIGLTTEDALLLEDEEDLTFALQLIAREDNQKSAEIQALLKAFTSQEVHDYLNELSEKGHLEPAFDPGE</sequence>
<gene>
    <name evidence="9" type="ORF">SAMN05878443_1601</name>
</gene>
<dbReference type="GO" id="GO:0016020">
    <property type="term" value="C:membrane"/>
    <property type="evidence" value="ECO:0007669"/>
    <property type="project" value="UniProtKB-SubCell"/>
</dbReference>
<accession>A0A1N6H3C0</accession>